<evidence type="ECO:0000256" key="6">
    <source>
        <dbReference type="ARBA" id="ARBA00022989"/>
    </source>
</evidence>
<evidence type="ECO:0000256" key="5">
    <source>
        <dbReference type="ARBA" id="ARBA00022692"/>
    </source>
</evidence>
<dbReference type="Gene3D" id="1.20.81.30">
    <property type="entry name" value="Type II secretion system (T2SS), domain F"/>
    <property type="match status" value="2"/>
</dbReference>
<evidence type="ECO:0000256" key="7">
    <source>
        <dbReference type="ARBA" id="ARBA00023136"/>
    </source>
</evidence>
<keyword evidence="4" id="KW-0997">Cell inner membrane</keyword>
<accession>A0A2M7RAG3</accession>
<sequence>MAVFHYRVHKGEDISEGMVEAPNLEAASEILGDRGLSIISIEEVSGEGKKFSVNLAMFQKVKPKDIVVFSRQLSVMISATLPIVQALKILIKQTDNAYFKTVISEIADEVDGGQKFSIALGKHRKVFSNFYVSMIKSGETSGKLDEVLQYLADQLEKDYDLRSKIKGAMIYPVFIISGLLVVGVIMMIFVIPKLTEMLTASGQELPIATRILIGTSSAMRNYWWLMLIIIIALIVGFRYLLKTKGGRKAWDLFLIKLPVFGKLFQRIYLVRFTRSLATLVIGGVPLTTGLKIVNEVVGNTAYQAVIEETIKTVEDGESVAKVMLDSPIVPNLVSQMMSVGEKTGRLDEVLSKVAEFYSREIENIVANLTSLIEPFIMVMIGVAVGGMVAAIILPMYNLANQF</sequence>
<evidence type="ECO:0000256" key="4">
    <source>
        <dbReference type="ARBA" id="ARBA00022519"/>
    </source>
</evidence>
<proteinExistence type="inferred from homology"/>
<dbReference type="GO" id="GO:0015628">
    <property type="term" value="P:protein secretion by the type II secretion system"/>
    <property type="evidence" value="ECO:0007669"/>
    <property type="project" value="TreeGrafter"/>
</dbReference>
<dbReference type="PRINTS" id="PR00812">
    <property type="entry name" value="BCTERIALGSPF"/>
</dbReference>
<protein>
    <submittedName>
        <fullName evidence="10">Pilus assembly protein PilC</fullName>
    </submittedName>
</protein>
<keyword evidence="7 8" id="KW-0472">Membrane</keyword>
<reference evidence="11" key="1">
    <citation type="submission" date="2017-09" db="EMBL/GenBank/DDBJ databases">
        <title>Depth-based differentiation of microbial function through sediment-hosted aquifers and enrichment of novel symbionts in the deep terrestrial subsurface.</title>
        <authorList>
            <person name="Probst A.J."/>
            <person name="Ladd B."/>
            <person name="Jarett J.K."/>
            <person name="Geller-Mcgrath D.E."/>
            <person name="Sieber C.M.K."/>
            <person name="Emerson J.B."/>
            <person name="Anantharaman K."/>
            <person name="Thomas B.C."/>
            <person name="Malmstrom R."/>
            <person name="Stieglmeier M."/>
            <person name="Klingl A."/>
            <person name="Woyke T."/>
            <person name="Ryan C.M."/>
            <person name="Banfield J.F."/>
        </authorList>
    </citation>
    <scope>NUCLEOTIDE SEQUENCE [LARGE SCALE GENOMIC DNA]</scope>
</reference>
<dbReference type="InterPro" id="IPR003004">
    <property type="entry name" value="GspF/PilC"/>
</dbReference>
<evidence type="ECO:0000256" key="8">
    <source>
        <dbReference type="SAM" id="Phobius"/>
    </source>
</evidence>
<dbReference type="Proteomes" id="UP000228689">
    <property type="component" value="Unassembled WGS sequence"/>
</dbReference>
<evidence type="ECO:0000256" key="3">
    <source>
        <dbReference type="ARBA" id="ARBA00022475"/>
    </source>
</evidence>
<comment type="caution">
    <text evidence="10">The sequence shown here is derived from an EMBL/GenBank/DDBJ whole genome shotgun (WGS) entry which is preliminary data.</text>
</comment>
<dbReference type="InterPro" id="IPR018076">
    <property type="entry name" value="T2SS_GspF_dom"/>
</dbReference>
<feature type="domain" description="Type II secretion system protein GspF" evidence="9">
    <location>
        <begin position="272"/>
        <end position="394"/>
    </location>
</feature>
<organism evidence="10 11">
    <name type="scientific">Candidatus Komeilibacteria bacterium CG_4_10_14_0_8_um_filter_37_78</name>
    <dbReference type="NCBI Taxonomy" id="1974471"/>
    <lineage>
        <taxon>Bacteria</taxon>
        <taxon>Candidatus Komeiliibacteriota</taxon>
    </lineage>
</organism>
<dbReference type="Pfam" id="PF00482">
    <property type="entry name" value="T2SSF"/>
    <property type="match status" value="2"/>
</dbReference>
<keyword evidence="6 8" id="KW-1133">Transmembrane helix</keyword>
<evidence type="ECO:0000256" key="2">
    <source>
        <dbReference type="ARBA" id="ARBA00005745"/>
    </source>
</evidence>
<feature type="transmembrane region" description="Helical" evidence="8">
    <location>
        <begin position="222"/>
        <end position="241"/>
    </location>
</feature>
<evidence type="ECO:0000313" key="11">
    <source>
        <dbReference type="Proteomes" id="UP000228689"/>
    </source>
</evidence>
<dbReference type="PANTHER" id="PTHR30012:SF0">
    <property type="entry name" value="TYPE II SECRETION SYSTEM PROTEIN F-RELATED"/>
    <property type="match status" value="1"/>
</dbReference>
<comment type="similarity">
    <text evidence="2">Belongs to the GSP F family.</text>
</comment>
<dbReference type="AlphaFoldDB" id="A0A2M7RAG3"/>
<keyword evidence="3" id="KW-1003">Cell membrane</keyword>
<dbReference type="GO" id="GO:0005886">
    <property type="term" value="C:plasma membrane"/>
    <property type="evidence" value="ECO:0007669"/>
    <property type="project" value="UniProtKB-SubCell"/>
</dbReference>
<dbReference type="EMBL" id="PFMC01000084">
    <property type="protein sequence ID" value="PIY93778.1"/>
    <property type="molecule type" value="Genomic_DNA"/>
</dbReference>
<comment type="subcellular location">
    <subcellularLocation>
        <location evidence="1">Cell inner membrane</location>
        <topology evidence="1">Multi-pass membrane protein</topology>
    </subcellularLocation>
</comment>
<evidence type="ECO:0000313" key="10">
    <source>
        <dbReference type="EMBL" id="PIY93778.1"/>
    </source>
</evidence>
<feature type="domain" description="Type II secretion system protein GspF" evidence="9">
    <location>
        <begin position="69"/>
        <end position="192"/>
    </location>
</feature>
<gene>
    <name evidence="10" type="ORF">COY67_03635</name>
</gene>
<keyword evidence="5 8" id="KW-0812">Transmembrane</keyword>
<name>A0A2M7RAG3_9BACT</name>
<evidence type="ECO:0000256" key="1">
    <source>
        <dbReference type="ARBA" id="ARBA00004429"/>
    </source>
</evidence>
<feature type="transmembrane region" description="Helical" evidence="8">
    <location>
        <begin position="375"/>
        <end position="396"/>
    </location>
</feature>
<dbReference type="InterPro" id="IPR042094">
    <property type="entry name" value="T2SS_GspF_sf"/>
</dbReference>
<evidence type="ECO:0000259" key="9">
    <source>
        <dbReference type="Pfam" id="PF00482"/>
    </source>
</evidence>
<feature type="transmembrane region" description="Helical" evidence="8">
    <location>
        <begin position="169"/>
        <end position="191"/>
    </location>
</feature>
<dbReference type="FunFam" id="1.20.81.30:FF:000001">
    <property type="entry name" value="Type II secretion system protein F"/>
    <property type="match status" value="2"/>
</dbReference>
<dbReference type="PANTHER" id="PTHR30012">
    <property type="entry name" value="GENERAL SECRETION PATHWAY PROTEIN"/>
    <property type="match status" value="1"/>
</dbReference>